<proteinExistence type="predicted"/>
<name>A0ABQ7QTK1_PLUXY</name>
<sequence>MSSLYKSYLSTVPKYRSSLVNYLDLPTEYYTSVTPYIYDDVTSPTLSRCSSLGCPLYSPLSDRWPSLSSSSLALSRALTDSDIDYNRYKRLRSRLYSSSWDLLHSHLDAFPSGYLASLRDYYYPDPVDYKVYDSYRRSRILEEEHLARLRRKYEEIRAYDRDDPALPALKEAIAKLDYRILNDYTYLY</sequence>
<gene>
    <name evidence="1" type="ORF">JYU34_005572</name>
</gene>
<evidence type="ECO:0000313" key="2">
    <source>
        <dbReference type="Proteomes" id="UP000823941"/>
    </source>
</evidence>
<organism evidence="1 2">
    <name type="scientific">Plutella xylostella</name>
    <name type="common">Diamondback moth</name>
    <name type="synonym">Plutella maculipennis</name>
    <dbReference type="NCBI Taxonomy" id="51655"/>
    <lineage>
        <taxon>Eukaryota</taxon>
        <taxon>Metazoa</taxon>
        <taxon>Ecdysozoa</taxon>
        <taxon>Arthropoda</taxon>
        <taxon>Hexapoda</taxon>
        <taxon>Insecta</taxon>
        <taxon>Pterygota</taxon>
        <taxon>Neoptera</taxon>
        <taxon>Endopterygota</taxon>
        <taxon>Lepidoptera</taxon>
        <taxon>Glossata</taxon>
        <taxon>Ditrysia</taxon>
        <taxon>Yponomeutoidea</taxon>
        <taxon>Plutellidae</taxon>
        <taxon>Plutella</taxon>
    </lineage>
</organism>
<evidence type="ECO:0000313" key="1">
    <source>
        <dbReference type="EMBL" id="KAG7308375.1"/>
    </source>
</evidence>
<keyword evidence="2" id="KW-1185">Reference proteome</keyword>
<comment type="caution">
    <text evidence="1">The sequence shown here is derived from an EMBL/GenBank/DDBJ whole genome shotgun (WGS) entry which is preliminary data.</text>
</comment>
<dbReference type="Proteomes" id="UP000823941">
    <property type="component" value="Chromosome 8"/>
</dbReference>
<accession>A0ABQ7QTK1</accession>
<reference evidence="1 2" key="1">
    <citation type="submission" date="2021-06" db="EMBL/GenBank/DDBJ databases">
        <title>A haploid diamondback moth (Plutella xylostella L.) genome assembly resolves 31 chromosomes and identifies a diamide resistance mutation.</title>
        <authorList>
            <person name="Ward C.M."/>
            <person name="Perry K.D."/>
            <person name="Baker G."/>
            <person name="Powis K."/>
            <person name="Heckel D.G."/>
            <person name="Baxter S.W."/>
        </authorList>
    </citation>
    <scope>NUCLEOTIDE SEQUENCE [LARGE SCALE GENOMIC DNA]</scope>
    <source>
        <strain evidence="1 2">LV</strain>
        <tissue evidence="1">Single pupa</tissue>
    </source>
</reference>
<dbReference type="EMBL" id="JAHIBW010000008">
    <property type="protein sequence ID" value="KAG7308375.1"/>
    <property type="molecule type" value="Genomic_DNA"/>
</dbReference>
<protein>
    <submittedName>
        <fullName evidence="1">Uncharacterized protein</fullName>
    </submittedName>
</protein>